<keyword evidence="1" id="KW-0808">Transferase</keyword>
<comment type="caution">
    <text evidence="2">The sequence shown here is derived from an EMBL/GenBank/DDBJ whole genome shotgun (WGS) entry which is preliminary data.</text>
</comment>
<dbReference type="InterPro" id="IPR002213">
    <property type="entry name" value="UDP_glucos_trans"/>
</dbReference>
<accession>A0AAW2RW11</accession>
<protein>
    <submittedName>
        <fullName evidence="2">Cinnamate beta-D-glucosyltransferase</fullName>
    </submittedName>
</protein>
<dbReference type="SUPFAM" id="SSF53756">
    <property type="entry name" value="UDP-Glycosyltransferase/glycogen phosphorylase"/>
    <property type="match status" value="1"/>
</dbReference>
<evidence type="ECO:0000313" key="2">
    <source>
        <dbReference type="EMBL" id="KAL0384263.1"/>
    </source>
</evidence>
<evidence type="ECO:0000256" key="1">
    <source>
        <dbReference type="ARBA" id="ARBA00022679"/>
    </source>
</evidence>
<dbReference type="Gene3D" id="3.40.50.2000">
    <property type="entry name" value="Glycogen Phosphorylase B"/>
    <property type="match status" value="1"/>
</dbReference>
<dbReference type="PANTHER" id="PTHR48045">
    <property type="entry name" value="UDP-GLYCOSYLTRANSFERASE 72B1"/>
    <property type="match status" value="1"/>
</dbReference>
<dbReference type="Pfam" id="PF00201">
    <property type="entry name" value="UDPGT"/>
    <property type="match status" value="1"/>
</dbReference>
<dbReference type="PANTHER" id="PTHR48045:SF31">
    <property type="entry name" value="UDP-GLYCOSYLTRANSFERASE 76B1-LIKE"/>
    <property type="match status" value="1"/>
</dbReference>
<reference evidence="2" key="1">
    <citation type="submission" date="2020-06" db="EMBL/GenBank/DDBJ databases">
        <authorList>
            <person name="Li T."/>
            <person name="Hu X."/>
            <person name="Zhang T."/>
            <person name="Song X."/>
            <person name="Zhang H."/>
            <person name="Dai N."/>
            <person name="Sheng W."/>
            <person name="Hou X."/>
            <person name="Wei L."/>
        </authorList>
    </citation>
    <scope>NUCLEOTIDE SEQUENCE</scope>
    <source>
        <strain evidence="2">G02</strain>
        <tissue evidence="2">Leaf</tissue>
    </source>
</reference>
<dbReference type="AlphaFoldDB" id="A0AAW2RW11"/>
<reference evidence="2" key="2">
    <citation type="journal article" date="2024" name="Plant">
        <title>Genomic evolution and insights into agronomic trait innovations of Sesamum species.</title>
        <authorList>
            <person name="Miao H."/>
            <person name="Wang L."/>
            <person name="Qu L."/>
            <person name="Liu H."/>
            <person name="Sun Y."/>
            <person name="Le M."/>
            <person name="Wang Q."/>
            <person name="Wei S."/>
            <person name="Zheng Y."/>
            <person name="Lin W."/>
            <person name="Duan Y."/>
            <person name="Cao H."/>
            <person name="Xiong S."/>
            <person name="Wang X."/>
            <person name="Wei L."/>
            <person name="Li C."/>
            <person name="Ma Q."/>
            <person name="Ju M."/>
            <person name="Zhao R."/>
            <person name="Li G."/>
            <person name="Mu C."/>
            <person name="Tian Q."/>
            <person name="Mei H."/>
            <person name="Zhang T."/>
            <person name="Gao T."/>
            <person name="Zhang H."/>
        </authorList>
    </citation>
    <scope>NUCLEOTIDE SEQUENCE</scope>
    <source>
        <strain evidence="2">G02</strain>
    </source>
</reference>
<dbReference type="EMBL" id="JACGWJ010000012">
    <property type="protein sequence ID" value="KAL0384263.1"/>
    <property type="molecule type" value="Genomic_DNA"/>
</dbReference>
<dbReference type="CDD" id="cd03784">
    <property type="entry name" value="GT1_Gtf-like"/>
    <property type="match status" value="1"/>
</dbReference>
<name>A0AAW2RW11_SESRA</name>
<organism evidence="2">
    <name type="scientific">Sesamum radiatum</name>
    <name type="common">Black benniseed</name>
    <dbReference type="NCBI Taxonomy" id="300843"/>
    <lineage>
        <taxon>Eukaryota</taxon>
        <taxon>Viridiplantae</taxon>
        <taxon>Streptophyta</taxon>
        <taxon>Embryophyta</taxon>
        <taxon>Tracheophyta</taxon>
        <taxon>Spermatophyta</taxon>
        <taxon>Magnoliopsida</taxon>
        <taxon>eudicotyledons</taxon>
        <taxon>Gunneridae</taxon>
        <taxon>Pentapetalae</taxon>
        <taxon>asterids</taxon>
        <taxon>lamiids</taxon>
        <taxon>Lamiales</taxon>
        <taxon>Pedaliaceae</taxon>
        <taxon>Sesamum</taxon>
    </lineage>
</organism>
<dbReference type="GO" id="GO:0008194">
    <property type="term" value="F:UDP-glycosyltransferase activity"/>
    <property type="evidence" value="ECO:0007669"/>
    <property type="project" value="InterPro"/>
</dbReference>
<proteinExistence type="predicted"/>
<gene>
    <name evidence="2" type="ORF">Sradi_2820600</name>
</gene>
<sequence length="145" mass="15907">MGSEVSFLWVVRPPPKELNVEPHVLPQGFLEKAGDKGKIVKWSPQEQVLAHPSTAYFMTHCGWNSTMEALASGVPLVAFPQWGDQVGIRLCRGDSDGRIVPRDEVERCFCAAIGGTEAAEMKQNALKWKKPAEEAVGRVVHLIGT</sequence>